<name>A0A4Z2H3N9_9TELE</name>
<evidence type="ECO:0000313" key="3">
    <source>
        <dbReference type="Proteomes" id="UP000314294"/>
    </source>
</evidence>
<comment type="caution">
    <text evidence="2">The sequence shown here is derived from an EMBL/GenBank/DDBJ whole genome shotgun (WGS) entry which is preliminary data.</text>
</comment>
<evidence type="ECO:0000313" key="2">
    <source>
        <dbReference type="EMBL" id="TNN59713.1"/>
    </source>
</evidence>
<dbReference type="Proteomes" id="UP000314294">
    <property type="component" value="Unassembled WGS sequence"/>
</dbReference>
<organism evidence="2 3">
    <name type="scientific">Liparis tanakae</name>
    <name type="common">Tanaka's snailfish</name>
    <dbReference type="NCBI Taxonomy" id="230148"/>
    <lineage>
        <taxon>Eukaryota</taxon>
        <taxon>Metazoa</taxon>
        <taxon>Chordata</taxon>
        <taxon>Craniata</taxon>
        <taxon>Vertebrata</taxon>
        <taxon>Euteleostomi</taxon>
        <taxon>Actinopterygii</taxon>
        <taxon>Neopterygii</taxon>
        <taxon>Teleostei</taxon>
        <taxon>Neoteleostei</taxon>
        <taxon>Acanthomorphata</taxon>
        <taxon>Eupercaria</taxon>
        <taxon>Perciformes</taxon>
        <taxon>Cottioidei</taxon>
        <taxon>Cottales</taxon>
        <taxon>Liparidae</taxon>
        <taxon>Liparis</taxon>
    </lineage>
</organism>
<reference evidence="2 3" key="1">
    <citation type="submission" date="2019-03" db="EMBL/GenBank/DDBJ databases">
        <title>First draft genome of Liparis tanakae, snailfish: a comprehensive survey of snailfish specific genes.</title>
        <authorList>
            <person name="Kim W."/>
            <person name="Song I."/>
            <person name="Jeong J.-H."/>
            <person name="Kim D."/>
            <person name="Kim S."/>
            <person name="Ryu S."/>
            <person name="Song J.Y."/>
            <person name="Lee S.K."/>
        </authorList>
    </citation>
    <scope>NUCLEOTIDE SEQUENCE [LARGE SCALE GENOMIC DNA]</scope>
    <source>
        <tissue evidence="2">Muscle</tissue>
    </source>
</reference>
<dbReference type="EMBL" id="SRLO01000350">
    <property type="protein sequence ID" value="TNN59713.1"/>
    <property type="molecule type" value="Genomic_DNA"/>
</dbReference>
<dbReference type="AlphaFoldDB" id="A0A4Z2H3N9"/>
<gene>
    <name evidence="2" type="ORF">EYF80_030084</name>
</gene>
<proteinExistence type="predicted"/>
<feature type="compositionally biased region" description="Polar residues" evidence="1">
    <location>
        <begin position="24"/>
        <end position="35"/>
    </location>
</feature>
<accession>A0A4Z2H3N9</accession>
<keyword evidence="3" id="KW-1185">Reference proteome</keyword>
<feature type="region of interest" description="Disordered" evidence="1">
    <location>
        <begin position="1"/>
        <end position="82"/>
    </location>
</feature>
<evidence type="ECO:0000256" key="1">
    <source>
        <dbReference type="SAM" id="MobiDB-lite"/>
    </source>
</evidence>
<sequence>MKLFKPKASRLVTLGTGRKESASRAGSQSTLSSRCRSAEREKSSGPSPQPPSWARLGYPGCTMSSAVTAGRRGPEEGGGPAARAWPRALCRLGTDMFWPMVVSPRYTSGHLWTREAVRTRRRRSIRNDGRERHRLH</sequence>
<protein>
    <submittedName>
        <fullName evidence="2">Uncharacterized protein</fullName>
    </submittedName>
</protein>